<dbReference type="RefSeq" id="WP_139450386.1">
    <property type="nucleotide sequence ID" value="NZ_VDMB01000022.1"/>
</dbReference>
<sequence>MHSIQADILKNRLYLTLGNISSKKEIQNIEVLVLQQVKHLKQGFTCISDLRTFCMEKSLSDNFMQEIQEILWDSGVRAVARISPIRECKGHFRFEKGSALWPGYKIIPVASLEEAEEKLDSLDTPSV</sequence>
<protein>
    <submittedName>
        <fullName evidence="1">Uncharacterized protein</fullName>
    </submittedName>
</protein>
<organism evidence="1 2">
    <name type="scientific">Desulfobotulus mexicanus</name>
    <dbReference type="NCBI Taxonomy" id="2586642"/>
    <lineage>
        <taxon>Bacteria</taxon>
        <taxon>Pseudomonadati</taxon>
        <taxon>Thermodesulfobacteriota</taxon>
        <taxon>Desulfobacteria</taxon>
        <taxon>Desulfobacterales</taxon>
        <taxon>Desulfobacteraceae</taxon>
        <taxon>Desulfobotulus</taxon>
    </lineage>
</organism>
<evidence type="ECO:0000313" key="2">
    <source>
        <dbReference type="Proteomes" id="UP000321899"/>
    </source>
</evidence>
<evidence type="ECO:0000313" key="1">
    <source>
        <dbReference type="EMBL" id="TYT73696.1"/>
    </source>
</evidence>
<dbReference type="OrthoDB" id="5419766at2"/>
<dbReference type="Proteomes" id="UP000321899">
    <property type="component" value="Unassembled WGS sequence"/>
</dbReference>
<proteinExistence type="predicted"/>
<keyword evidence="2" id="KW-1185">Reference proteome</keyword>
<name>A0A5S5MD88_9BACT</name>
<comment type="caution">
    <text evidence="1">The sequence shown here is derived from an EMBL/GenBank/DDBJ whole genome shotgun (WGS) entry which is preliminary data.</text>
</comment>
<reference evidence="1 2" key="1">
    <citation type="submission" date="2019-06" db="EMBL/GenBank/DDBJ databases">
        <title>Desulfobotulus mexicanus sp. nov., a novel sulfate-reducing bacterium isolated from the sediment of an alkaline crater lake in Mexico.</title>
        <authorList>
            <person name="Hirschler-Rea A."/>
        </authorList>
    </citation>
    <scope>NUCLEOTIDE SEQUENCE [LARGE SCALE GENOMIC DNA]</scope>
    <source>
        <strain evidence="1 2">PAR22N</strain>
    </source>
</reference>
<gene>
    <name evidence="1" type="ORF">FIM25_13730</name>
</gene>
<dbReference type="AlphaFoldDB" id="A0A5S5MD88"/>
<dbReference type="EMBL" id="VDMB01000022">
    <property type="protein sequence ID" value="TYT73696.1"/>
    <property type="molecule type" value="Genomic_DNA"/>
</dbReference>
<accession>A0A5S5MD88</accession>